<organism evidence="8 9">
    <name type="scientific">Saccharopolyspora gloriosae</name>
    <dbReference type="NCBI Taxonomy" id="455344"/>
    <lineage>
        <taxon>Bacteria</taxon>
        <taxon>Bacillati</taxon>
        <taxon>Actinomycetota</taxon>
        <taxon>Actinomycetes</taxon>
        <taxon>Pseudonocardiales</taxon>
        <taxon>Pseudonocardiaceae</taxon>
        <taxon>Saccharopolyspora</taxon>
    </lineage>
</organism>
<comment type="caution">
    <text evidence="8">The sequence shown here is derived from an EMBL/GenBank/DDBJ whole genome shotgun (WGS) entry which is preliminary data.</text>
</comment>
<sequence length="401" mass="45049">MAWSEQRGPNSWRVRYEKDDGTLGSVNGFPKKKAADDYADSIKTDKRKGIWIDPSAGKLTLEEWSVDWLGALDVAANTESQYRSLLKHHILPRWGHTALSDITTSGVATWAKKVRARGYADATVSTMTKVLSMMLADATDDRLIPANPVRTRRRGQRRRTKRTERIWATPDQVVRVADNTAALVGPWAAALQITAAWTGARWGELCGLQRHNTHLDDAHVVIHPDNGALHEINGHFSLGPPKTAESARTITLPPFLVELLRHHLASHHSPFVFVTAENEHPRRSNFSRRAMRPAADGNQHLTDPTIPINPVKTGLTFHGFRHSHKTWLIEDNIPEIAQSRRLGHVLDDDIREAYSHSGPVLERRLIDALQQRWTTTITTTPINYLPSAWRAHTPPSLRVVS</sequence>
<dbReference type="SUPFAM" id="SSF56349">
    <property type="entry name" value="DNA breaking-rejoining enzymes"/>
    <property type="match status" value="1"/>
</dbReference>
<dbReference type="PANTHER" id="PTHR30629:SF2">
    <property type="entry name" value="PROPHAGE INTEGRASE INTS-RELATED"/>
    <property type="match status" value="1"/>
</dbReference>
<proteinExistence type="inferred from homology"/>
<dbReference type="PROSITE" id="PS51900">
    <property type="entry name" value="CB"/>
    <property type="match status" value="1"/>
</dbReference>
<evidence type="ECO:0000259" key="7">
    <source>
        <dbReference type="PROSITE" id="PS51900"/>
    </source>
</evidence>
<dbReference type="GO" id="GO:0015074">
    <property type="term" value="P:DNA integration"/>
    <property type="evidence" value="ECO:0007669"/>
    <property type="project" value="UniProtKB-KW"/>
</dbReference>
<reference evidence="8 9" key="1">
    <citation type="submission" date="2020-08" db="EMBL/GenBank/DDBJ databases">
        <title>Sequencing the genomes of 1000 actinobacteria strains.</title>
        <authorList>
            <person name="Klenk H.-P."/>
        </authorList>
    </citation>
    <scope>NUCLEOTIDE SEQUENCE [LARGE SCALE GENOMIC DNA]</scope>
    <source>
        <strain evidence="8 9">DSM 45582</strain>
    </source>
</reference>
<keyword evidence="2" id="KW-0229">DNA integration</keyword>
<feature type="domain" description="Core-binding (CB)" evidence="7">
    <location>
        <begin position="59"/>
        <end position="139"/>
    </location>
</feature>
<dbReference type="InterPro" id="IPR050808">
    <property type="entry name" value="Phage_Integrase"/>
</dbReference>
<gene>
    <name evidence="8" type="ORF">BJ969_003552</name>
</gene>
<dbReference type="PROSITE" id="PS51898">
    <property type="entry name" value="TYR_RECOMBINASE"/>
    <property type="match status" value="1"/>
</dbReference>
<dbReference type="Gene3D" id="1.10.443.10">
    <property type="entry name" value="Intergrase catalytic core"/>
    <property type="match status" value="1"/>
</dbReference>
<keyword evidence="9" id="KW-1185">Reference proteome</keyword>
<name>A0A840NFU8_9PSEU</name>
<accession>A0A840NFU8</accession>
<dbReference type="RefSeq" id="WP_184480016.1">
    <property type="nucleotide sequence ID" value="NZ_JACHIV010000001.1"/>
</dbReference>
<evidence type="ECO:0000256" key="1">
    <source>
        <dbReference type="ARBA" id="ARBA00008857"/>
    </source>
</evidence>
<evidence type="ECO:0000256" key="5">
    <source>
        <dbReference type="PROSITE-ProRule" id="PRU01248"/>
    </source>
</evidence>
<dbReference type="InterPro" id="IPR044068">
    <property type="entry name" value="CB"/>
</dbReference>
<evidence type="ECO:0000256" key="2">
    <source>
        <dbReference type="ARBA" id="ARBA00022908"/>
    </source>
</evidence>
<keyword evidence="3 5" id="KW-0238">DNA-binding</keyword>
<dbReference type="AlphaFoldDB" id="A0A840NFU8"/>
<dbReference type="InterPro" id="IPR010998">
    <property type="entry name" value="Integrase_recombinase_N"/>
</dbReference>
<dbReference type="Proteomes" id="UP000580474">
    <property type="component" value="Unassembled WGS sequence"/>
</dbReference>
<keyword evidence="4" id="KW-0233">DNA recombination</keyword>
<comment type="similarity">
    <text evidence="1">Belongs to the 'phage' integrase family.</text>
</comment>
<dbReference type="GO" id="GO:0006310">
    <property type="term" value="P:DNA recombination"/>
    <property type="evidence" value="ECO:0007669"/>
    <property type="project" value="UniProtKB-KW"/>
</dbReference>
<feature type="domain" description="Tyr recombinase" evidence="6">
    <location>
        <begin position="163"/>
        <end position="367"/>
    </location>
</feature>
<dbReference type="InterPro" id="IPR013762">
    <property type="entry name" value="Integrase-like_cat_sf"/>
</dbReference>
<dbReference type="InterPro" id="IPR002104">
    <property type="entry name" value="Integrase_catalytic"/>
</dbReference>
<dbReference type="GO" id="GO:0003677">
    <property type="term" value="F:DNA binding"/>
    <property type="evidence" value="ECO:0007669"/>
    <property type="project" value="UniProtKB-UniRule"/>
</dbReference>
<evidence type="ECO:0000256" key="4">
    <source>
        <dbReference type="ARBA" id="ARBA00023172"/>
    </source>
</evidence>
<evidence type="ECO:0000259" key="6">
    <source>
        <dbReference type="PROSITE" id="PS51898"/>
    </source>
</evidence>
<dbReference type="Gene3D" id="1.10.150.130">
    <property type="match status" value="1"/>
</dbReference>
<evidence type="ECO:0000313" key="8">
    <source>
        <dbReference type="EMBL" id="MBB5070464.1"/>
    </source>
</evidence>
<evidence type="ECO:0000256" key="3">
    <source>
        <dbReference type="ARBA" id="ARBA00023125"/>
    </source>
</evidence>
<dbReference type="InterPro" id="IPR011010">
    <property type="entry name" value="DNA_brk_join_enz"/>
</dbReference>
<dbReference type="EMBL" id="JACHIV010000001">
    <property type="protein sequence ID" value="MBB5070464.1"/>
    <property type="molecule type" value="Genomic_DNA"/>
</dbReference>
<protein>
    <submittedName>
        <fullName evidence="8">Integrase</fullName>
    </submittedName>
</protein>
<dbReference type="Pfam" id="PF00589">
    <property type="entry name" value="Phage_integrase"/>
    <property type="match status" value="1"/>
</dbReference>
<evidence type="ECO:0000313" key="9">
    <source>
        <dbReference type="Proteomes" id="UP000580474"/>
    </source>
</evidence>
<dbReference type="PANTHER" id="PTHR30629">
    <property type="entry name" value="PROPHAGE INTEGRASE"/>
    <property type="match status" value="1"/>
</dbReference>